<organism evidence="3 4">
    <name type="scientific">Paenibacillus baekrokdamisoli</name>
    <dbReference type="NCBI Taxonomy" id="1712516"/>
    <lineage>
        <taxon>Bacteria</taxon>
        <taxon>Bacillati</taxon>
        <taxon>Bacillota</taxon>
        <taxon>Bacilli</taxon>
        <taxon>Bacillales</taxon>
        <taxon>Paenibacillaceae</taxon>
        <taxon>Paenibacillus</taxon>
    </lineage>
</organism>
<keyword evidence="4" id="KW-1185">Reference proteome</keyword>
<protein>
    <submittedName>
        <fullName evidence="3">Uncharacterized protein</fullName>
    </submittedName>
</protein>
<dbReference type="EMBL" id="AP019308">
    <property type="protein sequence ID" value="BBH22276.1"/>
    <property type="molecule type" value="Genomic_DNA"/>
</dbReference>
<evidence type="ECO:0000256" key="1">
    <source>
        <dbReference type="SAM" id="MobiDB-lite"/>
    </source>
</evidence>
<proteinExistence type="predicted"/>
<feature type="signal peptide" evidence="2">
    <location>
        <begin position="1"/>
        <end position="20"/>
    </location>
</feature>
<reference evidence="3 4" key="1">
    <citation type="submission" date="2018-11" db="EMBL/GenBank/DDBJ databases">
        <title>Complete genome sequence of Paenibacillus baekrokdamisoli strain KCTC 33723.</title>
        <authorList>
            <person name="Kang S.W."/>
            <person name="Lee K.C."/>
            <person name="Kim K.K."/>
            <person name="Kim J.S."/>
            <person name="Kim D.S."/>
            <person name="Ko S.H."/>
            <person name="Yang S.H."/>
            <person name="Lee J.S."/>
        </authorList>
    </citation>
    <scope>NUCLEOTIDE SEQUENCE [LARGE SCALE GENOMIC DNA]</scope>
    <source>
        <strain evidence="3 4">KCTC 33723</strain>
    </source>
</reference>
<feature type="chain" id="PRO_5044226672" evidence="2">
    <location>
        <begin position="21"/>
        <end position="211"/>
    </location>
</feature>
<dbReference type="RefSeq" id="WP_125660114.1">
    <property type="nucleotide sequence ID" value="NZ_AP019308.1"/>
</dbReference>
<dbReference type="OrthoDB" id="501835at2"/>
<dbReference type="InterPro" id="IPR015943">
    <property type="entry name" value="WD40/YVTN_repeat-like_dom_sf"/>
</dbReference>
<gene>
    <name evidence="3" type="ORF">Back11_36210</name>
</gene>
<dbReference type="Pfam" id="PF02012">
    <property type="entry name" value="BNR"/>
    <property type="match status" value="1"/>
</dbReference>
<sequence length="211" mass="23248">MKRISIISFMLLLALTGCQSTTNDHSSSNSDSAKDSSTTKDSSTWPIPKLPFQFDWEKHTQPEGVFLSTAAQGLTSWIMLTSEPAAGLMDKTLYKTSNGGKSWVYVKDVSLIVDGYVTGIAFRNDKNGWIAATQHGEALLPLYRTTDGGKTWLIQKIEIPAAYKYGNAYPPVFDPKNSSVGTLKIEFVNESTKNMTSYITSDGGQTWKPEE</sequence>
<evidence type="ECO:0000313" key="3">
    <source>
        <dbReference type="EMBL" id="BBH22276.1"/>
    </source>
</evidence>
<dbReference type="PROSITE" id="PS51257">
    <property type="entry name" value="PROKAR_LIPOPROTEIN"/>
    <property type="match status" value="1"/>
</dbReference>
<dbReference type="KEGG" id="pbk:Back11_36210"/>
<dbReference type="Gene3D" id="2.130.10.10">
    <property type="entry name" value="YVTN repeat-like/Quinoprotein amine dehydrogenase"/>
    <property type="match status" value="1"/>
</dbReference>
<feature type="compositionally biased region" description="Low complexity" evidence="1">
    <location>
        <begin position="21"/>
        <end position="31"/>
    </location>
</feature>
<dbReference type="AlphaFoldDB" id="A0A3G9IV12"/>
<dbReference type="Proteomes" id="UP000275368">
    <property type="component" value="Chromosome"/>
</dbReference>
<evidence type="ECO:0000313" key="4">
    <source>
        <dbReference type="Proteomes" id="UP000275368"/>
    </source>
</evidence>
<feature type="region of interest" description="Disordered" evidence="1">
    <location>
        <begin position="21"/>
        <end position="44"/>
    </location>
</feature>
<keyword evidence="2" id="KW-0732">Signal</keyword>
<dbReference type="InterPro" id="IPR002860">
    <property type="entry name" value="BNR_rpt"/>
</dbReference>
<accession>A0A3G9IV12</accession>
<name>A0A3G9IV12_9BACL</name>
<evidence type="ECO:0000256" key="2">
    <source>
        <dbReference type="SAM" id="SignalP"/>
    </source>
</evidence>
<dbReference type="SUPFAM" id="SSF110296">
    <property type="entry name" value="Oligoxyloglucan reducing end-specific cellobiohydrolase"/>
    <property type="match status" value="1"/>
</dbReference>